<feature type="compositionally biased region" description="Basic and acidic residues" evidence="13">
    <location>
        <begin position="281"/>
        <end position="292"/>
    </location>
</feature>
<feature type="domain" description="C2H2-type" evidence="14">
    <location>
        <begin position="1280"/>
        <end position="1307"/>
    </location>
</feature>
<dbReference type="FunFam" id="3.30.160.60:FF:001480">
    <property type="entry name" value="Si:cabz01071911.3"/>
    <property type="match status" value="1"/>
</dbReference>
<evidence type="ECO:0000256" key="2">
    <source>
        <dbReference type="ARBA" id="ARBA00006991"/>
    </source>
</evidence>
<keyword evidence="4" id="KW-0677">Repeat</keyword>
<evidence type="ECO:0000256" key="13">
    <source>
        <dbReference type="SAM" id="MobiDB-lite"/>
    </source>
</evidence>
<feature type="binding site" evidence="12">
    <location>
        <position position="9"/>
    </location>
    <ligand>
        <name>Zn(2+)</name>
        <dbReference type="ChEBI" id="CHEBI:29105"/>
    </ligand>
</feature>
<keyword evidence="10" id="KW-0539">Nucleus</keyword>
<feature type="binding site" evidence="12">
    <location>
        <position position="777"/>
    </location>
    <ligand>
        <name>Zn(2+)</name>
        <dbReference type="ChEBI" id="CHEBI:29105"/>
    </ligand>
</feature>
<dbReference type="SMART" id="SM00868">
    <property type="entry name" value="zf-AD"/>
    <property type="match status" value="3"/>
</dbReference>
<evidence type="ECO:0000256" key="10">
    <source>
        <dbReference type="ARBA" id="ARBA00023242"/>
    </source>
</evidence>
<evidence type="ECO:0000313" key="16">
    <source>
        <dbReference type="Proteomes" id="UP000092443"/>
    </source>
</evidence>
<dbReference type="PROSITE" id="PS00028">
    <property type="entry name" value="ZINC_FINGER_C2H2_1"/>
    <property type="match status" value="24"/>
</dbReference>
<evidence type="ECO:0000256" key="4">
    <source>
        <dbReference type="ARBA" id="ARBA00022737"/>
    </source>
</evidence>
<dbReference type="FunFam" id="3.30.160.60:FF:000100">
    <property type="entry name" value="Zinc finger 45-like"/>
    <property type="match status" value="2"/>
</dbReference>
<gene>
    <name evidence="17" type="primary">LOC119634252</name>
</gene>
<keyword evidence="3 12" id="KW-0479">Metal-binding</keyword>
<dbReference type="PANTHER" id="PTHR24399">
    <property type="entry name" value="ZINC FINGER AND BTB DOMAIN-CONTAINING"/>
    <property type="match status" value="1"/>
</dbReference>
<feature type="domain" description="C2H2-type" evidence="14">
    <location>
        <begin position="546"/>
        <end position="573"/>
    </location>
</feature>
<feature type="binding site" evidence="12">
    <location>
        <position position="774"/>
    </location>
    <ligand>
        <name>Zn(2+)</name>
        <dbReference type="ChEBI" id="CHEBI:29105"/>
    </ligand>
</feature>
<dbReference type="GO" id="GO:0008270">
    <property type="term" value="F:zinc ion binding"/>
    <property type="evidence" value="ECO:0007669"/>
    <property type="project" value="UniProtKB-UniRule"/>
</dbReference>
<feature type="domain" description="C2H2-type" evidence="14">
    <location>
        <begin position="658"/>
        <end position="685"/>
    </location>
</feature>
<dbReference type="SMART" id="SM00355">
    <property type="entry name" value="ZnF_C2H2"/>
    <property type="match status" value="25"/>
</dbReference>
<dbReference type="FunFam" id="3.30.160.60:FF:000446">
    <property type="entry name" value="Zinc finger protein"/>
    <property type="match status" value="2"/>
</dbReference>
<comment type="similarity">
    <text evidence="2">Belongs to the krueppel C2H2-type zinc-finger protein family.</text>
</comment>
<feature type="domain" description="C2H2-type" evidence="14">
    <location>
        <begin position="1112"/>
        <end position="1139"/>
    </location>
</feature>
<feature type="domain" description="C2H2-type" evidence="14">
    <location>
        <begin position="1252"/>
        <end position="1279"/>
    </location>
</feature>
<dbReference type="RefSeq" id="XP_037884251.1">
    <property type="nucleotide sequence ID" value="XM_038028323.1"/>
</dbReference>
<dbReference type="GO" id="GO:0001227">
    <property type="term" value="F:DNA-binding transcription repressor activity, RNA polymerase II-specific"/>
    <property type="evidence" value="ECO:0007669"/>
    <property type="project" value="TreeGrafter"/>
</dbReference>
<feature type="domain" description="ZAD" evidence="15">
    <location>
        <begin position="719"/>
        <end position="801"/>
    </location>
</feature>
<dbReference type="Proteomes" id="UP000092443">
    <property type="component" value="Unplaced"/>
</dbReference>
<dbReference type="FunFam" id="3.30.160.60:FF:001119">
    <property type="entry name" value="zinc finger protein 408"/>
    <property type="match status" value="1"/>
</dbReference>
<feature type="domain" description="C2H2-type" evidence="14">
    <location>
        <begin position="402"/>
        <end position="429"/>
    </location>
</feature>
<keyword evidence="8" id="KW-0238">DNA-binding</keyword>
<evidence type="ECO:0000259" key="14">
    <source>
        <dbReference type="PROSITE" id="PS50157"/>
    </source>
</evidence>
<feature type="domain" description="ZAD" evidence="15">
    <location>
        <begin position="7"/>
        <end position="84"/>
    </location>
</feature>
<dbReference type="PROSITE" id="PS51915">
    <property type="entry name" value="ZAD"/>
    <property type="match status" value="2"/>
</dbReference>
<feature type="domain" description="C2H2-type" evidence="14">
    <location>
        <begin position="462"/>
        <end position="489"/>
    </location>
</feature>
<evidence type="ECO:0000256" key="3">
    <source>
        <dbReference type="ARBA" id="ARBA00022723"/>
    </source>
</evidence>
<reference evidence="17" key="1">
    <citation type="submission" date="2025-08" db="UniProtKB">
        <authorList>
            <consortium name="RefSeq"/>
        </authorList>
    </citation>
    <scope>IDENTIFICATION</scope>
    <source>
        <tissue evidence="17">Whole body pupa</tissue>
    </source>
</reference>
<dbReference type="GO" id="GO:0000978">
    <property type="term" value="F:RNA polymerase II cis-regulatory region sequence-specific DNA binding"/>
    <property type="evidence" value="ECO:0007669"/>
    <property type="project" value="TreeGrafter"/>
</dbReference>
<evidence type="ECO:0000256" key="6">
    <source>
        <dbReference type="ARBA" id="ARBA00022833"/>
    </source>
</evidence>
<proteinExistence type="inferred from homology"/>
<feature type="domain" description="C2H2-type" evidence="14">
    <location>
        <begin position="1084"/>
        <end position="1111"/>
    </location>
</feature>
<organism evidence="16 17">
    <name type="scientific">Glossina fuscipes</name>
    <dbReference type="NCBI Taxonomy" id="7396"/>
    <lineage>
        <taxon>Eukaryota</taxon>
        <taxon>Metazoa</taxon>
        <taxon>Ecdysozoa</taxon>
        <taxon>Arthropoda</taxon>
        <taxon>Hexapoda</taxon>
        <taxon>Insecta</taxon>
        <taxon>Pterygota</taxon>
        <taxon>Neoptera</taxon>
        <taxon>Endopterygota</taxon>
        <taxon>Diptera</taxon>
        <taxon>Brachycera</taxon>
        <taxon>Muscomorpha</taxon>
        <taxon>Hippoboscoidea</taxon>
        <taxon>Glossinidae</taxon>
        <taxon>Glossina</taxon>
    </lineage>
</organism>
<keyword evidence="16" id="KW-1185">Reference proteome</keyword>
<dbReference type="FunFam" id="3.30.160.60:FF:000710">
    <property type="entry name" value="Zinc finger protein 768"/>
    <property type="match status" value="1"/>
</dbReference>
<evidence type="ECO:0000256" key="9">
    <source>
        <dbReference type="ARBA" id="ARBA00023163"/>
    </source>
</evidence>
<evidence type="ECO:0000256" key="12">
    <source>
        <dbReference type="PROSITE-ProRule" id="PRU01263"/>
    </source>
</evidence>
<keyword evidence="9" id="KW-0804">Transcription</keyword>
<evidence type="ECO:0000259" key="15">
    <source>
        <dbReference type="PROSITE" id="PS51915"/>
    </source>
</evidence>
<dbReference type="FunFam" id="3.30.160.60:FF:000072">
    <property type="entry name" value="zinc finger protein 143 isoform X1"/>
    <property type="match status" value="1"/>
</dbReference>
<feature type="domain" description="C2H2-type" evidence="14">
    <location>
        <begin position="1196"/>
        <end position="1223"/>
    </location>
</feature>
<feature type="domain" description="C2H2-type" evidence="14">
    <location>
        <begin position="1168"/>
        <end position="1195"/>
    </location>
</feature>
<feature type="domain" description="C2H2-type" evidence="14">
    <location>
        <begin position="602"/>
        <end position="629"/>
    </location>
</feature>
<feature type="domain" description="C2H2-type" evidence="14">
    <location>
        <begin position="1055"/>
        <end position="1083"/>
    </location>
</feature>
<evidence type="ECO:0000256" key="7">
    <source>
        <dbReference type="ARBA" id="ARBA00023015"/>
    </source>
</evidence>
<feature type="binding site" evidence="12">
    <location>
        <position position="721"/>
    </location>
    <ligand>
        <name>Zn(2+)</name>
        <dbReference type="ChEBI" id="CHEBI:29105"/>
    </ligand>
</feature>
<feature type="domain" description="C2H2-type" evidence="14">
    <location>
        <begin position="891"/>
        <end position="914"/>
    </location>
</feature>
<protein>
    <submittedName>
        <fullName evidence="17">Zinc finger protein 62-like</fullName>
    </submittedName>
</protein>
<dbReference type="PROSITE" id="PS50157">
    <property type="entry name" value="ZINC_FINGER_C2H2_2"/>
    <property type="match status" value="24"/>
</dbReference>
<dbReference type="FunFam" id="3.30.160.60:FF:002343">
    <property type="entry name" value="Zinc finger protein 33A"/>
    <property type="match status" value="2"/>
</dbReference>
<dbReference type="InterPro" id="IPR012934">
    <property type="entry name" value="Znf_AD"/>
</dbReference>
<dbReference type="SUPFAM" id="SSF57716">
    <property type="entry name" value="Glucocorticoid receptor-like (DNA-binding domain)"/>
    <property type="match status" value="1"/>
</dbReference>
<dbReference type="GO" id="GO:0005654">
    <property type="term" value="C:nucleoplasm"/>
    <property type="evidence" value="ECO:0007669"/>
    <property type="project" value="TreeGrafter"/>
</dbReference>
<feature type="domain" description="C2H2-type" evidence="14">
    <location>
        <begin position="490"/>
        <end position="517"/>
    </location>
</feature>
<keyword evidence="5 11" id="KW-0863">Zinc-finger</keyword>
<feature type="binding site" evidence="12">
    <location>
        <position position="60"/>
    </location>
    <ligand>
        <name>Zn(2+)</name>
        <dbReference type="ChEBI" id="CHEBI:29105"/>
    </ligand>
</feature>
<evidence type="ECO:0000313" key="17">
    <source>
        <dbReference type="RefSeq" id="XP_037884251.1"/>
    </source>
</evidence>
<comment type="subcellular location">
    <subcellularLocation>
        <location evidence="1">Nucleus</location>
    </subcellularLocation>
</comment>
<evidence type="ECO:0000256" key="5">
    <source>
        <dbReference type="ARBA" id="ARBA00022771"/>
    </source>
</evidence>
<dbReference type="Pfam" id="PF00096">
    <property type="entry name" value="zf-C2H2"/>
    <property type="match status" value="16"/>
</dbReference>
<feature type="binding site" evidence="12">
    <location>
        <position position="724"/>
    </location>
    <ligand>
        <name>Zn(2+)</name>
        <dbReference type="ChEBI" id="CHEBI:29105"/>
    </ligand>
</feature>
<evidence type="ECO:0000256" key="11">
    <source>
        <dbReference type="PROSITE-ProRule" id="PRU00042"/>
    </source>
</evidence>
<sequence length="1325" mass="154259">MALDFTLMCRTCLSENNVYHKLQDAPLENYKILEMLTALVPQLNIDKEDLTFPVLVCDSCVDQLLKAFKFQQQCLQSNKIFMTLVANNPSTTNNAATGVVVLNCNKMKMEVEDDIHLPENNNFKVEMDIGEEAKQENFPTEINPQEIEMVLNANSVDWFHNNDSVEDDAFSAKDILDISSKDKDTSIETIASKLRALERANHKDAQTAKLVCPQCPKTFKTQKLLNKHITRHSNKHPKLKTTTRKKKNSLDKNLKTDTIGDVEKVGIKTDADDAAVNTLEKGQDEKDARNQENENPTNEVKSEILHDDDNKDFIDTGIGEIEKPNSNNRRNGCYQCQECGKVFDRPYRLKRHSSVHSLERPYQCEQCKYRFLTQALLKAHKLMHDNEKKGIQSTHPTPINGFKCPDCPRRFEKQASMAAHRQTHTRNAGLANYPCPACERKFMNIRSLAEHMSNKHPEIEKHQCNQCEKSFVLHAHLVEHLNRHMGNKNLVCLVCEKEFSYGNTLKEHMRTHSGESPYLCPQCGKTFRSASNLRQHMERHGNEKRYQCPECPSRFACQSDRIKHMSIHTNHKPHVCDLCGSRFTRSYSLSKHKQLHTGERPHKCDQCNMAFAIVYHLRRHMRTHTGEKPYKCKYCERAYAESGDLTKHLRTHVGENTYMCTQCPKAFKYQVELRQHQSEHYKEAQELLKNQEKQEAGEIGQLPETNEEKKMPFNSIYGRICRICLCRAQTLYSLQDTIVGIKDDENLSLQVMLEQIIIDCKTLPEDLKMPEQICELCMEQLKISFKFQQLYRHTNEQLLRIWEQMRTSSITVSERIENVESQETGRLGLIDEDFRKIKKSKNIIFDINSHNSSMECNKTHSGHNGYLNCNVVTKTHQFFRHNKQQSLENNFVCKICFYRYTTKTLLEEHIRKTHQPRILLKIIDLKRFSNKELLEEQREGISNVISENVQVESSEKSWSGCNDSDNNDTNDYLISYKSLLSCTECRATFKTVKRLKCHKKTHVKCYRFVCHICDHRFKFPHLLKQHLIKVHAQFPNSKNSNESVDKLTVEKQVQFHCNYCKCAYNSVGSLAQHMSKKHPTIKPFKCDKCDKAFVVEEHFKIHINRHNGIKNFKCEHCDKSFSFKFAMKQHMRMHTEPAPYLCTLCGKTFYRPSNLRQHMQRHGEDKPYACPHCPRRFKCPSDRYIHLMSHNAGKVHVCSICGSRFSRLDTLNNHQMLHSGKKPYKCDQCSMAFASPVNLNRHKRTHTGEKPYKCQYCDRAYAQSNDLTKHLRTHLGENVYICNKCPEAFKYHAELKKHQLQHYHEEQELQISANSTDVKCDVEKC</sequence>
<keyword evidence="6 12" id="KW-0862">Zinc</keyword>
<evidence type="ECO:0000256" key="1">
    <source>
        <dbReference type="ARBA" id="ARBA00004123"/>
    </source>
</evidence>
<dbReference type="InterPro" id="IPR036236">
    <property type="entry name" value="Znf_C2H2_sf"/>
</dbReference>
<accession>A0A8U0WG57</accession>
<feature type="domain" description="C2H2-type" evidence="14">
    <location>
        <begin position="362"/>
        <end position="389"/>
    </location>
</feature>
<feature type="domain" description="C2H2-type" evidence="14">
    <location>
        <begin position="518"/>
        <end position="545"/>
    </location>
</feature>
<name>A0A8U0WG57_9MUSC</name>
<dbReference type="GeneID" id="119634252"/>
<evidence type="ECO:0000256" key="8">
    <source>
        <dbReference type="ARBA" id="ARBA00023125"/>
    </source>
</evidence>
<feature type="domain" description="C2H2-type" evidence="14">
    <location>
        <begin position="1224"/>
        <end position="1251"/>
    </location>
</feature>
<dbReference type="SUPFAM" id="SSF57667">
    <property type="entry name" value="beta-beta-alpha zinc fingers"/>
    <property type="match status" value="13"/>
</dbReference>
<feature type="region of interest" description="Disordered" evidence="13">
    <location>
        <begin position="279"/>
        <end position="301"/>
    </location>
</feature>
<feature type="domain" description="C2H2-type" evidence="14">
    <location>
        <begin position="210"/>
        <end position="237"/>
    </location>
</feature>
<feature type="domain" description="C2H2-type" evidence="14">
    <location>
        <begin position="334"/>
        <end position="361"/>
    </location>
</feature>
<feature type="domain" description="C2H2-type" evidence="14">
    <location>
        <begin position="980"/>
        <end position="1002"/>
    </location>
</feature>
<dbReference type="PANTHER" id="PTHR24399:SF23">
    <property type="entry name" value="C2H2-TYPE DOMAIN-CONTAINING PROTEIN"/>
    <property type="match status" value="1"/>
</dbReference>
<feature type="binding site" evidence="12">
    <location>
        <position position="57"/>
    </location>
    <ligand>
        <name>Zn(2+)</name>
        <dbReference type="ChEBI" id="CHEBI:29105"/>
    </ligand>
</feature>
<dbReference type="Gene3D" id="3.40.1800.20">
    <property type="match status" value="1"/>
</dbReference>
<feature type="domain" description="C2H2-type" evidence="14">
    <location>
        <begin position="1140"/>
        <end position="1167"/>
    </location>
</feature>
<feature type="binding site" evidence="12">
    <location>
        <position position="12"/>
    </location>
    <ligand>
        <name>Zn(2+)</name>
        <dbReference type="ChEBI" id="CHEBI:29105"/>
    </ligand>
</feature>
<keyword evidence="7" id="KW-0805">Transcription regulation</keyword>
<dbReference type="Pfam" id="PF07776">
    <property type="entry name" value="zf-AD"/>
    <property type="match status" value="2"/>
</dbReference>
<dbReference type="InterPro" id="IPR013087">
    <property type="entry name" value="Znf_C2H2_type"/>
</dbReference>
<dbReference type="Gene3D" id="3.30.160.60">
    <property type="entry name" value="Classic Zinc Finger"/>
    <property type="match status" value="18"/>
</dbReference>
<feature type="domain" description="C2H2-type" evidence="14">
    <location>
        <begin position="630"/>
        <end position="657"/>
    </location>
</feature>
<feature type="domain" description="C2H2-type" evidence="14">
    <location>
        <begin position="433"/>
        <end position="461"/>
    </location>
</feature>
<feature type="domain" description="C2H2-type" evidence="14">
    <location>
        <begin position="574"/>
        <end position="601"/>
    </location>
</feature>
<dbReference type="KEGG" id="gfs:119634252"/>